<dbReference type="AlphaFoldDB" id="A0A7W9SSZ7"/>
<name>A0A7W9SSZ7_ARMRO</name>
<dbReference type="RefSeq" id="WP_184199659.1">
    <property type="nucleotide sequence ID" value="NZ_JACHGW010000003.1"/>
</dbReference>
<keyword evidence="1" id="KW-1133">Transmembrane helix</keyword>
<protein>
    <submittedName>
        <fullName evidence="2">Uncharacterized protein</fullName>
    </submittedName>
</protein>
<reference evidence="2 3" key="1">
    <citation type="submission" date="2020-08" db="EMBL/GenBank/DDBJ databases">
        <title>Genomic Encyclopedia of Type Strains, Phase IV (KMG-IV): sequencing the most valuable type-strain genomes for metagenomic binning, comparative biology and taxonomic classification.</title>
        <authorList>
            <person name="Goeker M."/>
        </authorList>
    </citation>
    <scope>NUCLEOTIDE SEQUENCE [LARGE SCALE GENOMIC DNA]</scope>
    <source>
        <strain evidence="2 3">DSM 23562</strain>
    </source>
</reference>
<feature type="transmembrane region" description="Helical" evidence="1">
    <location>
        <begin position="111"/>
        <end position="134"/>
    </location>
</feature>
<keyword evidence="3" id="KW-1185">Reference proteome</keyword>
<feature type="transmembrane region" description="Helical" evidence="1">
    <location>
        <begin position="45"/>
        <end position="66"/>
    </location>
</feature>
<feature type="transmembrane region" description="Helical" evidence="1">
    <location>
        <begin position="78"/>
        <end position="99"/>
    </location>
</feature>
<dbReference type="EMBL" id="JACHGW010000003">
    <property type="protein sequence ID" value="MBB6051835.1"/>
    <property type="molecule type" value="Genomic_DNA"/>
</dbReference>
<evidence type="ECO:0000313" key="3">
    <source>
        <dbReference type="Proteomes" id="UP000520814"/>
    </source>
</evidence>
<sequence>MPQQQLQKQKTKTARHTVAEWVVLVLNLGLGIGIGFLHPRLPFPFIWNAMVMIKSGLFLAFVGYLGTGITLLLRARRIAAVFEAVCALAWWCMIFHELVQGRFPDGSYHPTTWVVCGMLFLIGLIHALLARWLWRFQGDSEE</sequence>
<accession>A0A7W9SSZ7</accession>
<keyword evidence="1" id="KW-0812">Transmembrane</keyword>
<organism evidence="2 3">
    <name type="scientific">Armatimonas rosea</name>
    <dbReference type="NCBI Taxonomy" id="685828"/>
    <lineage>
        <taxon>Bacteria</taxon>
        <taxon>Bacillati</taxon>
        <taxon>Armatimonadota</taxon>
        <taxon>Armatimonadia</taxon>
        <taxon>Armatimonadales</taxon>
        <taxon>Armatimonadaceae</taxon>
        <taxon>Armatimonas</taxon>
    </lineage>
</organism>
<evidence type="ECO:0000256" key="1">
    <source>
        <dbReference type="SAM" id="Phobius"/>
    </source>
</evidence>
<dbReference type="Proteomes" id="UP000520814">
    <property type="component" value="Unassembled WGS sequence"/>
</dbReference>
<keyword evidence="1" id="KW-0472">Membrane</keyword>
<evidence type="ECO:0000313" key="2">
    <source>
        <dbReference type="EMBL" id="MBB6051835.1"/>
    </source>
</evidence>
<proteinExistence type="predicted"/>
<comment type="caution">
    <text evidence="2">The sequence shown here is derived from an EMBL/GenBank/DDBJ whole genome shotgun (WGS) entry which is preliminary data.</text>
</comment>
<feature type="transmembrane region" description="Helical" evidence="1">
    <location>
        <begin position="21"/>
        <end position="39"/>
    </location>
</feature>
<gene>
    <name evidence="2" type="ORF">HNQ39_003645</name>
</gene>